<comment type="caution">
    <text evidence="1">The sequence shown here is derived from an EMBL/GenBank/DDBJ whole genome shotgun (WGS) entry which is preliminary data.</text>
</comment>
<dbReference type="Proteomes" id="UP000823891">
    <property type="component" value="Unassembled WGS sequence"/>
</dbReference>
<dbReference type="EMBL" id="DWWS01000075">
    <property type="protein sequence ID" value="HJC25981.1"/>
    <property type="molecule type" value="Genomic_DNA"/>
</dbReference>
<reference evidence="1" key="2">
    <citation type="submission" date="2021-04" db="EMBL/GenBank/DDBJ databases">
        <authorList>
            <person name="Gilroy R."/>
        </authorList>
    </citation>
    <scope>NUCLEOTIDE SEQUENCE</scope>
    <source>
        <strain evidence="1">USAMLcec2-132</strain>
    </source>
</reference>
<name>A0A9D2ST55_9FIRM</name>
<proteinExistence type="predicted"/>
<organism evidence="1 2">
    <name type="scientific">Candidatus Eisenbergiella merdavium</name>
    <dbReference type="NCBI Taxonomy" id="2838551"/>
    <lineage>
        <taxon>Bacteria</taxon>
        <taxon>Bacillati</taxon>
        <taxon>Bacillota</taxon>
        <taxon>Clostridia</taxon>
        <taxon>Lachnospirales</taxon>
        <taxon>Lachnospiraceae</taxon>
        <taxon>Eisenbergiella</taxon>
    </lineage>
</organism>
<dbReference type="AlphaFoldDB" id="A0A9D2ST55"/>
<evidence type="ECO:0000313" key="2">
    <source>
        <dbReference type="Proteomes" id="UP000823891"/>
    </source>
</evidence>
<gene>
    <name evidence="1" type="ORF">H9761_20180</name>
</gene>
<evidence type="ECO:0000313" key="1">
    <source>
        <dbReference type="EMBL" id="HJC25981.1"/>
    </source>
</evidence>
<protein>
    <submittedName>
        <fullName evidence="1">Uncharacterized protein</fullName>
    </submittedName>
</protein>
<sequence>MTEADKKMISDIFDSESMGYAYVYPMGGNIRQEYLISLSPENIANFIGKHGFDAEKIIITDVADRLVVNTSMVFLDTCPNQELCQEIIGYLAPIQLGETEAGSVLAVGRDTADEYFAEEDRFVAMAELGMQ</sequence>
<accession>A0A9D2ST55</accession>
<reference evidence="1" key="1">
    <citation type="journal article" date="2021" name="PeerJ">
        <title>Extensive microbial diversity within the chicken gut microbiome revealed by metagenomics and culture.</title>
        <authorList>
            <person name="Gilroy R."/>
            <person name="Ravi A."/>
            <person name="Getino M."/>
            <person name="Pursley I."/>
            <person name="Horton D.L."/>
            <person name="Alikhan N.F."/>
            <person name="Baker D."/>
            <person name="Gharbi K."/>
            <person name="Hall N."/>
            <person name="Watson M."/>
            <person name="Adriaenssens E.M."/>
            <person name="Foster-Nyarko E."/>
            <person name="Jarju S."/>
            <person name="Secka A."/>
            <person name="Antonio M."/>
            <person name="Oren A."/>
            <person name="Chaudhuri R.R."/>
            <person name="La Ragione R."/>
            <person name="Hildebrand F."/>
            <person name="Pallen M.J."/>
        </authorList>
    </citation>
    <scope>NUCLEOTIDE SEQUENCE</scope>
    <source>
        <strain evidence="1">USAMLcec2-132</strain>
    </source>
</reference>